<dbReference type="NCBIfam" id="TIGR00632">
    <property type="entry name" value="vsr"/>
    <property type="match status" value="1"/>
</dbReference>
<dbReference type="CDD" id="cd00221">
    <property type="entry name" value="Vsr"/>
    <property type="match status" value="1"/>
</dbReference>
<organism evidence="7 8">
    <name type="scientific">Exiguobacterium aurantiacum</name>
    <dbReference type="NCBI Taxonomy" id="33987"/>
    <lineage>
        <taxon>Bacteria</taxon>
        <taxon>Bacillati</taxon>
        <taxon>Bacillota</taxon>
        <taxon>Bacilli</taxon>
        <taxon>Bacillales</taxon>
        <taxon>Bacillales Family XII. Incertae Sedis</taxon>
        <taxon>Exiguobacterium</taxon>
    </lineage>
</organism>
<evidence type="ECO:0000256" key="3">
    <source>
        <dbReference type="ARBA" id="ARBA00022763"/>
    </source>
</evidence>
<dbReference type="Proteomes" id="UP000254060">
    <property type="component" value="Unassembled WGS sequence"/>
</dbReference>
<evidence type="ECO:0000256" key="5">
    <source>
        <dbReference type="ARBA" id="ARBA00023204"/>
    </source>
</evidence>
<keyword evidence="4 6" id="KW-0378">Hydrolase</keyword>
<accession>A0A377FYL3</accession>
<dbReference type="InterPro" id="IPR011335">
    <property type="entry name" value="Restrct_endonuc-II-like"/>
</dbReference>
<comment type="function">
    <text evidence="6">May nick specific sequences that contain T:G mispairs resulting from m5C-deamination.</text>
</comment>
<evidence type="ECO:0000256" key="6">
    <source>
        <dbReference type="PIRNR" id="PIRNR018267"/>
    </source>
</evidence>
<dbReference type="STRING" id="1397694.GCA_000702585_00446"/>
<dbReference type="Gene3D" id="3.40.960.10">
    <property type="entry name" value="VSR Endonuclease"/>
    <property type="match status" value="1"/>
</dbReference>
<keyword evidence="5 6" id="KW-0234">DNA repair</keyword>
<dbReference type="RefSeq" id="WP_029333954.1">
    <property type="nucleotide sequence ID" value="NZ_UGGP01000001.1"/>
</dbReference>
<dbReference type="GO" id="GO:0004519">
    <property type="term" value="F:endonuclease activity"/>
    <property type="evidence" value="ECO:0007669"/>
    <property type="project" value="UniProtKB-KW"/>
</dbReference>
<proteinExistence type="inferred from homology"/>
<dbReference type="Pfam" id="PF03852">
    <property type="entry name" value="Vsr"/>
    <property type="match status" value="1"/>
</dbReference>
<evidence type="ECO:0000313" key="7">
    <source>
        <dbReference type="EMBL" id="STO09586.1"/>
    </source>
</evidence>
<dbReference type="OrthoDB" id="9801520at2"/>
<dbReference type="REBASE" id="431107">
    <property type="entry name" value="V.Eau13163ORF3022P"/>
</dbReference>
<keyword evidence="1 6" id="KW-0540">Nuclease</keyword>
<gene>
    <name evidence="7" type="primary">vsr_1</name>
    <name evidence="7" type="ORF">NCTC13163_03024</name>
</gene>
<dbReference type="PIRSF" id="PIRSF018267">
    <property type="entry name" value="VSR_endonuc"/>
    <property type="match status" value="1"/>
</dbReference>
<protein>
    <recommendedName>
        <fullName evidence="6">Very short patch repair endonuclease</fullName>
        <ecNumber evidence="6">3.1.-.-</ecNumber>
    </recommendedName>
</protein>
<keyword evidence="2 6" id="KW-0255">Endonuclease</keyword>
<dbReference type="GO" id="GO:0006298">
    <property type="term" value="P:mismatch repair"/>
    <property type="evidence" value="ECO:0007669"/>
    <property type="project" value="UniProtKB-UniRule"/>
</dbReference>
<reference evidence="7 8" key="1">
    <citation type="submission" date="2018-06" db="EMBL/GenBank/DDBJ databases">
        <authorList>
            <consortium name="Pathogen Informatics"/>
            <person name="Doyle S."/>
        </authorList>
    </citation>
    <scope>NUCLEOTIDE SEQUENCE [LARGE SCALE GENOMIC DNA]</scope>
    <source>
        <strain evidence="7 8">NCTC13163</strain>
    </source>
</reference>
<evidence type="ECO:0000256" key="4">
    <source>
        <dbReference type="ARBA" id="ARBA00022801"/>
    </source>
</evidence>
<evidence type="ECO:0000256" key="1">
    <source>
        <dbReference type="ARBA" id="ARBA00022722"/>
    </source>
</evidence>
<dbReference type="GO" id="GO:0016787">
    <property type="term" value="F:hydrolase activity"/>
    <property type="evidence" value="ECO:0007669"/>
    <property type="project" value="UniProtKB-KW"/>
</dbReference>
<dbReference type="InterPro" id="IPR004603">
    <property type="entry name" value="DNA_mismatch_endonuc_vsr"/>
</dbReference>
<keyword evidence="3 6" id="KW-0227">DNA damage</keyword>
<dbReference type="EC" id="3.1.-.-" evidence="6"/>
<evidence type="ECO:0000313" key="8">
    <source>
        <dbReference type="Proteomes" id="UP000254060"/>
    </source>
</evidence>
<dbReference type="EMBL" id="UGGP01000001">
    <property type="protein sequence ID" value="STO09586.1"/>
    <property type="molecule type" value="Genomic_DNA"/>
</dbReference>
<sequence length="148" mass="17427">MARNVPKASSPAVFKTMSGNRGKDTKMEVKVRKALWAAGYRYRKNNRKLYGTPDISFPGLRVVVFLDSCYWHGCPLHFKLPKTNAEFWRQKIGRNIERDADVTQHYVEEGWIILRFWEHQVNEDFDHVIYTITHFVDMAKVSRHKRSG</sequence>
<name>A0A377FYL3_9BACL</name>
<dbReference type="AlphaFoldDB" id="A0A377FYL3"/>
<dbReference type="SUPFAM" id="SSF52980">
    <property type="entry name" value="Restriction endonuclease-like"/>
    <property type="match status" value="1"/>
</dbReference>
<comment type="similarity">
    <text evidence="6">Belongs to the vsr family.</text>
</comment>
<evidence type="ECO:0000256" key="2">
    <source>
        <dbReference type="ARBA" id="ARBA00022759"/>
    </source>
</evidence>